<reference evidence="1 3" key="1">
    <citation type="submission" date="2018-06" db="EMBL/GenBank/DDBJ databases">
        <authorList>
            <consortium name="Pathogen Informatics"/>
            <person name="Doyle S."/>
        </authorList>
    </citation>
    <scope>NUCLEOTIDE SEQUENCE [LARGE SCALE GENOMIC DNA]</scope>
    <source>
        <strain evidence="1 3">NCTC11679</strain>
    </source>
</reference>
<gene>
    <name evidence="1" type="ORF">NCTC11679_03295</name>
    <name evidence="2" type="ORF">SAMEA3649733_03284</name>
</gene>
<dbReference type="EMBL" id="UGMG01000001">
    <property type="protein sequence ID" value="STV65420.1"/>
    <property type="molecule type" value="Genomic_DNA"/>
</dbReference>
<evidence type="ECO:0000313" key="2">
    <source>
        <dbReference type="EMBL" id="SVS27101.1"/>
    </source>
</evidence>
<dbReference type="Proteomes" id="UP000259497">
    <property type="component" value="Unassembled WGS sequence"/>
</dbReference>
<dbReference type="EMBL" id="UIXM01000010">
    <property type="protein sequence ID" value="SVS27101.1"/>
    <property type="molecule type" value="Genomic_DNA"/>
</dbReference>
<reference evidence="2 4" key="2">
    <citation type="submission" date="2018-08" db="EMBL/GenBank/DDBJ databases">
        <authorList>
            <consortium name="Pathogen Informatics"/>
        </authorList>
    </citation>
    <scope>NUCLEOTIDE SEQUENCE [LARGE SCALE GENOMIC DNA]</scope>
    <source>
        <strain evidence="2 4">EuSCAPE_GR114</strain>
    </source>
</reference>
<evidence type="ECO:0000313" key="3">
    <source>
        <dbReference type="Proteomes" id="UP000255239"/>
    </source>
</evidence>
<evidence type="ECO:0000313" key="4">
    <source>
        <dbReference type="Proteomes" id="UP000259497"/>
    </source>
</evidence>
<protein>
    <submittedName>
        <fullName evidence="1">Uncharacterized protein</fullName>
    </submittedName>
</protein>
<evidence type="ECO:0000313" key="1">
    <source>
        <dbReference type="EMBL" id="STV65420.1"/>
    </source>
</evidence>
<dbReference type="AlphaFoldDB" id="A0A383MXK8"/>
<dbReference type="Proteomes" id="UP000255239">
    <property type="component" value="Unassembled WGS sequence"/>
</dbReference>
<sequence>MVKKYRDVQVIDLLCIYEVQGEETPCDADNQEVVIESATYEWLTGTL</sequence>
<proteinExistence type="predicted"/>
<organism evidence="1 3">
    <name type="scientific">Klebsiella pneumoniae</name>
    <dbReference type="NCBI Taxonomy" id="573"/>
    <lineage>
        <taxon>Bacteria</taxon>
        <taxon>Pseudomonadati</taxon>
        <taxon>Pseudomonadota</taxon>
        <taxon>Gammaproteobacteria</taxon>
        <taxon>Enterobacterales</taxon>
        <taxon>Enterobacteriaceae</taxon>
        <taxon>Klebsiella/Raoultella group</taxon>
        <taxon>Klebsiella</taxon>
        <taxon>Klebsiella pneumoniae complex</taxon>
    </lineage>
</organism>
<name>A0A383MXK8_KLEPN</name>
<accession>A0A383MXK8</accession>